<keyword evidence="1" id="KW-0812">Transmembrane</keyword>
<reference evidence="2 3" key="1">
    <citation type="journal article" date="2019" name="Int. J. Syst. Evol. Microbiol.">
        <title>The Global Catalogue of Microorganisms (GCM) 10K type strain sequencing project: providing services to taxonomists for standard genome sequencing and annotation.</title>
        <authorList>
            <consortium name="The Broad Institute Genomics Platform"/>
            <consortium name="The Broad Institute Genome Sequencing Center for Infectious Disease"/>
            <person name="Wu L."/>
            <person name="Ma J."/>
        </authorList>
    </citation>
    <scope>NUCLEOTIDE SEQUENCE [LARGE SCALE GENOMIC DNA]</scope>
    <source>
        <strain evidence="2 3">JCM 14736</strain>
    </source>
</reference>
<organism evidence="2 3">
    <name type="scientific">Leucobacter iarius</name>
    <dbReference type="NCBI Taxonomy" id="333963"/>
    <lineage>
        <taxon>Bacteria</taxon>
        <taxon>Bacillati</taxon>
        <taxon>Actinomycetota</taxon>
        <taxon>Actinomycetes</taxon>
        <taxon>Micrococcales</taxon>
        <taxon>Microbacteriaceae</taxon>
        <taxon>Leucobacter</taxon>
    </lineage>
</organism>
<feature type="transmembrane region" description="Helical" evidence="1">
    <location>
        <begin position="107"/>
        <end position="128"/>
    </location>
</feature>
<evidence type="ECO:0000313" key="3">
    <source>
        <dbReference type="Proteomes" id="UP001500851"/>
    </source>
</evidence>
<feature type="transmembrane region" description="Helical" evidence="1">
    <location>
        <begin position="170"/>
        <end position="190"/>
    </location>
</feature>
<dbReference type="InterPro" id="IPR037185">
    <property type="entry name" value="EmrE-like"/>
</dbReference>
<name>A0ABN2LJ86_9MICO</name>
<keyword evidence="3" id="KW-1185">Reference proteome</keyword>
<dbReference type="Proteomes" id="UP001500851">
    <property type="component" value="Unassembled WGS sequence"/>
</dbReference>
<protein>
    <recommendedName>
        <fullName evidence="4">Multidrug DMT transporter permease</fullName>
    </recommendedName>
</protein>
<feature type="transmembrane region" description="Helical" evidence="1">
    <location>
        <begin position="228"/>
        <end position="247"/>
    </location>
</feature>
<comment type="caution">
    <text evidence="2">The sequence shown here is derived from an EMBL/GenBank/DDBJ whole genome shotgun (WGS) entry which is preliminary data.</text>
</comment>
<feature type="transmembrane region" description="Helical" evidence="1">
    <location>
        <begin position="259"/>
        <end position="279"/>
    </location>
</feature>
<evidence type="ECO:0008006" key="4">
    <source>
        <dbReference type="Google" id="ProtNLM"/>
    </source>
</evidence>
<dbReference type="PANTHER" id="PTHR40761:SF1">
    <property type="entry name" value="CONSERVED INTEGRAL MEMBRANE ALANINE VALINE AND LEUCINE RICH PROTEIN-RELATED"/>
    <property type="match status" value="1"/>
</dbReference>
<feature type="transmembrane region" description="Helical" evidence="1">
    <location>
        <begin position="83"/>
        <end position="101"/>
    </location>
</feature>
<accession>A0ABN2LJ86</accession>
<dbReference type="EMBL" id="BAAAOB010000002">
    <property type="protein sequence ID" value="GAA1790612.1"/>
    <property type="molecule type" value="Genomic_DNA"/>
</dbReference>
<sequence>MISSLLSVGTAPFLVETAEIASEVEFSPKQLLGILAALVGAALLAFGAQYQSRGLNKVERITGESAGSGLSFRHVLSLMRRPSWVVGTLCLGLAVVFQLLSLTVAPIIVVQPIGVVGLVITSILNSRLSGVRLGKRAKTAIAMCVGGIVTYVTVAAFAAVERPIGNDKLLVILITYAVVLVLAVVAFLTLRHKRIALLYIVGAGVLYGFVATLAKTIIVRFQQGDVEWLTWACAALLVLGALLGMVFVQNAYSSGPPDLVVAGLTVIDPLVAVLIGILVLGEASGANGLQILGFVIGGLIAVAGVIMLARFHPQNGANVLDEAAPGVGSQAEPGTAPSRD</sequence>
<feature type="transmembrane region" description="Helical" evidence="1">
    <location>
        <begin position="31"/>
        <end position="50"/>
    </location>
</feature>
<proteinExistence type="predicted"/>
<dbReference type="RefSeq" id="WP_344031845.1">
    <property type="nucleotide sequence ID" value="NZ_BAAAOB010000002.1"/>
</dbReference>
<keyword evidence="1" id="KW-1133">Transmembrane helix</keyword>
<evidence type="ECO:0000256" key="1">
    <source>
        <dbReference type="SAM" id="Phobius"/>
    </source>
</evidence>
<keyword evidence="1" id="KW-0472">Membrane</keyword>
<dbReference type="SUPFAM" id="SSF103481">
    <property type="entry name" value="Multidrug resistance efflux transporter EmrE"/>
    <property type="match status" value="1"/>
</dbReference>
<dbReference type="PANTHER" id="PTHR40761">
    <property type="entry name" value="CONSERVED INTEGRAL MEMBRANE ALANINE VALINE AND LEUCINE RICH PROTEIN-RELATED"/>
    <property type="match status" value="1"/>
</dbReference>
<evidence type="ECO:0000313" key="2">
    <source>
        <dbReference type="EMBL" id="GAA1790612.1"/>
    </source>
</evidence>
<dbReference type="NCBIfam" id="NF038012">
    <property type="entry name" value="DMT_1"/>
    <property type="match status" value="1"/>
</dbReference>
<feature type="transmembrane region" description="Helical" evidence="1">
    <location>
        <begin position="291"/>
        <end position="309"/>
    </location>
</feature>
<feature type="transmembrane region" description="Helical" evidence="1">
    <location>
        <begin position="197"/>
        <end position="222"/>
    </location>
</feature>
<gene>
    <name evidence="2" type="ORF">GCM10009768_19500</name>
</gene>
<feature type="transmembrane region" description="Helical" evidence="1">
    <location>
        <begin position="140"/>
        <end position="158"/>
    </location>
</feature>